<evidence type="ECO:0000313" key="2">
    <source>
        <dbReference type="EMBL" id="MDT0682859.1"/>
    </source>
</evidence>
<dbReference type="EMBL" id="JAVRHL010000002">
    <property type="protein sequence ID" value="MDT0682859.1"/>
    <property type="molecule type" value="Genomic_DNA"/>
</dbReference>
<accession>A0ABU3DH03</accession>
<evidence type="ECO:0000313" key="3">
    <source>
        <dbReference type="Proteomes" id="UP001265259"/>
    </source>
</evidence>
<dbReference type="RefSeq" id="WP_311690803.1">
    <property type="nucleotide sequence ID" value="NZ_JAVRHL010000002.1"/>
</dbReference>
<dbReference type="Proteomes" id="UP001265259">
    <property type="component" value="Unassembled WGS sequence"/>
</dbReference>
<name>A0ABU3DH03_9RHOB</name>
<evidence type="ECO:0000256" key="1">
    <source>
        <dbReference type="SAM" id="Phobius"/>
    </source>
</evidence>
<reference evidence="2 3" key="1">
    <citation type="submission" date="2023-09" db="EMBL/GenBank/DDBJ databases">
        <authorList>
            <person name="Rey-Velasco X."/>
        </authorList>
    </citation>
    <scope>NUCLEOTIDE SEQUENCE [LARGE SCALE GENOMIC DNA]</scope>
    <source>
        <strain evidence="2 3">F158</strain>
    </source>
</reference>
<sequence>MADTPAPPRRAPIWLRGLLVLSLALNLLVGGIVIGAALKDRHHPARVEGELGLGPYLSAFGQRDREALRGAAAEGRDAFRTDRREMRATFAETIEALRADPFDPARLESLLARQGEIVDRGRRRGHAIMIERLLMMDAANRAAFADRLQQAIRRGPGRRGPPPRERN</sequence>
<feature type="transmembrane region" description="Helical" evidence="1">
    <location>
        <begin position="13"/>
        <end position="38"/>
    </location>
</feature>
<keyword evidence="1" id="KW-0812">Transmembrane</keyword>
<keyword evidence="1" id="KW-0472">Membrane</keyword>
<organism evidence="2 3">
    <name type="scientific">Tropicimonas omnivorans</name>
    <dbReference type="NCBI Taxonomy" id="3075590"/>
    <lineage>
        <taxon>Bacteria</taxon>
        <taxon>Pseudomonadati</taxon>
        <taxon>Pseudomonadota</taxon>
        <taxon>Alphaproteobacteria</taxon>
        <taxon>Rhodobacterales</taxon>
        <taxon>Roseobacteraceae</taxon>
        <taxon>Tropicimonas</taxon>
    </lineage>
</organism>
<keyword evidence="3" id="KW-1185">Reference proteome</keyword>
<dbReference type="InterPro" id="IPR025961">
    <property type="entry name" value="Metal_resist"/>
</dbReference>
<gene>
    <name evidence="2" type="ORF">RM543_09190</name>
</gene>
<dbReference type="Pfam" id="PF13801">
    <property type="entry name" value="Metal_resist"/>
    <property type="match status" value="1"/>
</dbReference>
<protein>
    <submittedName>
        <fullName evidence="2">Periplasmic heavy metal sensor</fullName>
    </submittedName>
</protein>
<proteinExistence type="predicted"/>
<comment type="caution">
    <text evidence="2">The sequence shown here is derived from an EMBL/GenBank/DDBJ whole genome shotgun (WGS) entry which is preliminary data.</text>
</comment>
<keyword evidence="1" id="KW-1133">Transmembrane helix</keyword>